<keyword evidence="1" id="KW-0326">Glycosidase</keyword>
<gene>
    <name evidence="3" type="ORF">SARC_14864</name>
</gene>
<evidence type="ECO:0000256" key="1">
    <source>
        <dbReference type="RuleBase" id="RU361185"/>
    </source>
</evidence>
<dbReference type="OrthoDB" id="3237269at2759"/>
<accession>A0A0L0F903</accession>
<dbReference type="GO" id="GO:0004553">
    <property type="term" value="F:hydrolase activity, hydrolyzing O-glycosyl compounds"/>
    <property type="evidence" value="ECO:0007669"/>
    <property type="project" value="InterPro"/>
</dbReference>
<proteinExistence type="inferred from homology"/>
<dbReference type="GeneID" id="25915368"/>
<protein>
    <recommendedName>
        <fullName evidence="2">Glycoside hydrolase family 31 TIM barrel domain-containing protein</fullName>
    </recommendedName>
</protein>
<feature type="non-terminal residue" evidence="3">
    <location>
        <position position="52"/>
    </location>
</feature>
<dbReference type="Gene3D" id="3.20.20.80">
    <property type="entry name" value="Glycosidases"/>
    <property type="match status" value="1"/>
</dbReference>
<dbReference type="RefSeq" id="XP_014146480.1">
    <property type="nucleotide sequence ID" value="XM_014291005.1"/>
</dbReference>
<dbReference type="EMBL" id="KQ246811">
    <property type="protein sequence ID" value="KNC72578.1"/>
    <property type="molecule type" value="Genomic_DNA"/>
</dbReference>
<evidence type="ECO:0000259" key="2">
    <source>
        <dbReference type="Pfam" id="PF01055"/>
    </source>
</evidence>
<dbReference type="STRING" id="667725.A0A0L0F903"/>
<feature type="domain" description="Glycoside hydrolase family 31 TIM barrel" evidence="2">
    <location>
        <begin position="1"/>
        <end position="52"/>
    </location>
</feature>
<dbReference type="GO" id="GO:0005975">
    <property type="term" value="P:carbohydrate metabolic process"/>
    <property type="evidence" value="ECO:0007669"/>
    <property type="project" value="InterPro"/>
</dbReference>
<keyword evidence="1" id="KW-0378">Hydrolase</keyword>
<dbReference type="Pfam" id="PF01055">
    <property type="entry name" value="Glyco_hydro_31_2nd"/>
    <property type="match status" value="1"/>
</dbReference>
<dbReference type="AlphaFoldDB" id="A0A0L0F903"/>
<evidence type="ECO:0000313" key="4">
    <source>
        <dbReference type="Proteomes" id="UP000054560"/>
    </source>
</evidence>
<organism evidence="3 4">
    <name type="scientific">Sphaeroforma arctica JP610</name>
    <dbReference type="NCBI Taxonomy" id="667725"/>
    <lineage>
        <taxon>Eukaryota</taxon>
        <taxon>Ichthyosporea</taxon>
        <taxon>Ichthyophonida</taxon>
        <taxon>Sphaeroforma</taxon>
    </lineage>
</organism>
<evidence type="ECO:0000313" key="3">
    <source>
        <dbReference type="EMBL" id="KNC72578.1"/>
    </source>
</evidence>
<sequence length="52" mass="6125">MQQGLADKHRHMVVIVDPHIKRDNNYAVHKGAQNKYYVKKQNGADYDGWCWP</sequence>
<keyword evidence="4" id="KW-1185">Reference proteome</keyword>
<reference evidence="3 4" key="1">
    <citation type="submission" date="2011-02" db="EMBL/GenBank/DDBJ databases">
        <title>The Genome Sequence of Sphaeroforma arctica JP610.</title>
        <authorList>
            <consortium name="The Broad Institute Genome Sequencing Platform"/>
            <person name="Russ C."/>
            <person name="Cuomo C."/>
            <person name="Young S.K."/>
            <person name="Zeng Q."/>
            <person name="Gargeya S."/>
            <person name="Alvarado L."/>
            <person name="Berlin A."/>
            <person name="Chapman S.B."/>
            <person name="Chen Z."/>
            <person name="Freedman E."/>
            <person name="Gellesch M."/>
            <person name="Goldberg J."/>
            <person name="Griggs A."/>
            <person name="Gujja S."/>
            <person name="Heilman E."/>
            <person name="Heiman D."/>
            <person name="Howarth C."/>
            <person name="Mehta T."/>
            <person name="Neiman D."/>
            <person name="Pearson M."/>
            <person name="Roberts A."/>
            <person name="Saif S."/>
            <person name="Shea T."/>
            <person name="Shenoy N."/>
            <person name="Sisk P."/>
            <person name="Stolte C."/>
            <person name="Sykes S."/>
            <person name="White J."/>
            <person name="Yandava C."/>
            <person name="Burger G."/>
            <person name="Gray M.W."/>
            <person name="Holland P.W.H."/>
            <person name="King N."/>
            <person name="Lang F.B.F."/>
            <person name="Roger A.J."/>
            <person name="Ruiz-Trillo I."/>
            <person name="Haas B."/>
            <person name="Nusbaum C."/>
            <person name="Birren B."/>
        </authorList>
    </citation>
    <scope>NUCLEOTIDE SEQUENCE [LARGE SCALE GENOMIC DNA]</scope>
    <source>
        <strain evidence="3 4">JP610</strain>
    </source>
</reference>
<comment type="similarity">
    <text evidence="1">Belongs to the glycosyl hydrolase 31 family.</text>
</comment>
<dbReference type="InterPro" id="IPR000322">
    <property type="entry name" value="Glyco_hydro_31_TIM"/>
</dbReference>
<dbReference type="eggNOG" id="KOG1066">
    <property type="taxonomic scope" value="Eukaryota"/>
</dbReference>
<dbReference type="Proteomes" id="UP000054560">
    <property type="component" value="Unassembled WGS sequence"/>
</dbReference>
<name>A0A0L0F903_9EUKA</name>